<gene>
    <name evidence="2" type="ORF">BCV30_08320</name>
</gene>
<dbReference type="AlphaFoldDB" id="A0A2N7BUE1"/>
<sequence>MKFSPIYAALLTSLASISAANAAQHSQNIAEEYGADNIDPHRKCLDVNPHGASQYCVANFKPEGLTLEPNQKVLITTPVSFPQGEWYQEQAPSKVVIRGSDAHNSTCSSLGNSQWSCLLPESGYHSTGVQIEMWVADGVRRMWGGDLIMDDLIPDAPEIENASATFVPAKGESLTRDGKMWLATQTPINVTLDFDLVNGSTNSFANQPIRVLLEKTVGTGEDNTTTEWVTLSGQASNITDGHNTITGQVIPSQGWDSTAFYSVSLGYKLNDNDTPVSFVDPQGRTAMTGQGAYLSASPMRIVDSNNPDSTCVLTQNTPESCDFIANGSGVKLTGLNVWQDADHPETISAGNRSQTLQGGFVTADVAFNIQTTGTQSFAWHNVTTKVTYNTDAGKIVLADTDSTNDVVYDNAYINGAVTKITNKGSRNGSREVRDTGIQLSLDTLDHSAISGLESVTWSAEYPFVELVKVYVPELPSLAEDALKLVEQTINSTILANASEFSEEGQFYLDVATINDSIADAAANLGGEYAKYLPRFANVVLPLDLVAHYRVNGVDKVKSKRFNIAIGDRGKRILNFSSDGSVQCLTNTYGQFSFKDCDTSMPVSEDTFGNVLFKFLPASIGTIDHPTNVFQIRSDDPIANPDDCLTVRGNKVTSEQCSVDSGKSQLFSFQAQDDYHLEESIITSANTAKMTIASLSNGLILDRSGGGMNLGGRDELIAYPKNGDKGTPNQHMFVSRFGVQNDADKPQTVPVDLTMRCRTGKLPIFWSRIQLTATNHSSHDAYVRVNWRGDWELIRAGRTRMVDDRTMINIFAFDQVYRFFTEYNPHNAFFSLPASETACESGRGRPNFDFTETKKGYNAWTVAPE</sequence>
<dbReference type="RefSeq" id="WP_102268245.1">
    <property type="nucleotide sequence ID" value="NZ_MCSH01000141.1"/>
</dbReference>
<organism evidence="2 3">
    <name type="scientific">Vibrio lentus</name>
    <dbReference type="NCBI Taxonomy" id="136468"/>
    <lineage>
        <taxon>Bacteria</taxon>
        <taxon>Pseudomonadati</taxon>
        <taxon>Pseudomonadota</taxon>
        <taxon>Gammaproteobacteria</taxon>
        <taxon>Vibrionales</taxon>
        <taxon>Vibrionaceae</taxon>
        <taxon>Vibrio</taxon>
    </lineage>
</organism>
<evidence type="ECO:0000313" key="3">
    <source>
        <dbReference type="Proteomes" id="UP000235778"/>
    </source>
</evidence>
<accession>A0A2N7BUE1</accession>
<feature type="chain" id="PRO_5014834345" description="MSHA biogenesis protein MshQ" evidence="1">
    <location>
        <begin position="23"/>
        <end position="864"/>
    </location>
</feature>
<evidence type="ECO:0000256" key="1">
    <source>
        <dbReference type="SAM" id="SignalP"/>
    </source>
</evidence>
<name>A0A2N7BUE1_9VIBR</name>
<keyword evidence="1" id="KW-0732">Signal</keyword>
<reference evidence="3" key="1">
    <citation type="submission" date="2016-07" db="EMBL/GenBank/DDBJ databases">
        <title>Nontailed viruses are major unrecognized killers of bacteria in the ocean.</title>
        <authorList>
            <person name="Kauffman K."/>
            <person name="Hussain F."/>
            <person name="Yang J."/>
            <person name="Arevalo P."/>
            <person name="Brown J."/>
            <person name="Cutler M."/>
            <person name="Kelly L."/>
            <person name="Polz M.F."/>
        </authorList>
    </citation>
    <scope>NUCLEOTIDE SEQUENCE [LARGE SCALE GENOMIC DNA]</scope>
    <source>
        <strain evidence="3">10N.286.55.C1</strain>
    </source>
</reference>
<feature type="signal peptide" evidence="1">
    <location>
        <begin position="1"/>
        <end position="22"/>
    </location>
</feature>
<comment type="caution">
    <text evidence="2">The sequence shown here is derived from an EMBL/GenBank/DDBJ whole genome shotgun (WGS) entry which is preliminary data.</text>
</comment>
<dbReference type="EMBL" id="MCSI01000119">
    <property type="protein sequence ID" value="PME63559.1"/>
    <property type="molecule type" value="Genomic_DNA"/>
</dbReference>
<dbReference type="Proteomes" id="UP000235778">
    <property type="component" value="Unassembled WGS sequence"/>
</dbReference>
<protein>
    <recommendedName>
        <fullName evidence="4">MSHA biogenesis protein MshQ</fullName>
    </recommendedName>
</protein>
<proteinExistence type="predicted"/>
<evidence type="ECO:0008006" key="4">
    <source>
        <dbReference type="Google" id="ProtNLM"/>
    </source>
</evidence>
<evidence type="ECO:0000313" key="2">
    <source>
        <dbReference type="EMBL" id="PME63559.1"/>
    </source>
</evidence>